<reference evidence="1" key="1">
    <citation type="submission" date="2022-06" db="EMBL/GenBank/DDBJ databases">
        <title>Gramella sediminis sp. nov., isolated from deep-sea sediment of the Indian Ocean.</title>
        <authorList>
            <person name="Yang L."/>
        </authorList>
    </citation>
    <scope>NUCLEOTIDE SEQUENCE</scope>
    <source>
        <strain evidence="1">HMD3159</strain>
    </source>
</reference>
<evidence type="ECO:0000313" key="2">
    <source>
        <dbReference type="Proteomes" id="UP001155077"/>
    </source>
</evidence>
<name>A0ABT0Z0K0_9FLAO</name>
<dbReference type="Proteomes" id="UP001155077">
    <property type="component" value="Unassembled WGS sequence"/>
</dbReference>
<dbReference type="RefSeq" id="WP_252112147.1">
    <property type="nucleotide sequence ID" value="NZ_JAMSCK010000003.1"/>
</dbReference>
<sequence>MKKITFFLLLLLLIPFTGFSQEELPKVAFLGTFHFGETNDMNRLEADNLMTEKRQKELDVLSEKLAAFKPTKIMVEWEPVHYDRVNNELQQYLEGQLSLKNLEVHQIAFRVAKKSGLKEILPIDHKLELGDSEMMQYLNENEKMPEFQNLMGQVQQYLQEESAFLKSHSITEFYSRSNSEETDNFNRNMYLEVLPKLSKEPGNPLLAYTGNWYKRNIFIMGNIDSHLEPGDRVLILIGNAHRAILKEFYRNRNEVEYIEISDYLK</sequence>
<evidence type="ECO:0000313" key="1">
    <source>
        <dbReference type="EMBL" id="MCM8569257.1"/>
    </source>
</evidence>
<dbReference type="EMBL" id="JAMSCK010000003">
    <property type="protein sequence ID" value="MCM8569257.1"/>
    <property type="molecule type" value="Genomic_DNA"/>
</dbReference>
<protein>
    <submittedName>
        <fullName evidence="1">DUF5694 domain-containing protein</fullName>
    </submittedName>
</protein>
<dbReference type="Pfam" id="PF18950">
    <property type="entry name" value="DUF5694"/>
    <property type="match status" value="1"/>
</dbReference>
<proteinExistence type="predicted"/>
<dbReference type="InterPro" id="IPR043749">
    <property type="entry name" value="DUF5694"/>
</dbReference>
<accession>A0ABT0Z0K0</accession>
<comment type="caution">
    <text evidence="1">The sequence shown here is derived from an EMBL/GenBank/DDBJ whole genome shotgun (WGS) entry which is preliminary data.</text>
</comment>
<organism evidence="1 2">
    <name type="scientific">Gramella jeungdoensis</name>
    <dbReference type="NCBI Taxonomy" id="708091"/>
    <lineage>
        <taxon>Bacteria</taxon>
        <taxon>Pseudomonadati</taxon>
        <taxon>Bacteroidota</taxon>
        <taxon>Flavobacteriia</taxon>
        <taxon>Flavobacteriales</taxon>
        <taxon>Flavobacteriaceae</taxon>
        <taxon>Christiangramia</taxon>
    </lineage>
</organism>
<gene>
    <name evidence="1" type="ORF">NE848_07695</name>
</gene>
<keyword evidence="2" id="KW-1185">Reference proteome</keyword>